<dbReference type="PANTHER" id="PTHR30489:SF0">
    <property type="entry name" value="LIPOPROTEIN-RELEASING SYSTEM TRANSMEMBRANE PROTEIN LOLE"/>
    <property type="match status" value="1"/>
</dbReference>
<protein>
    <submittedName>
        <fullName evidence="10">Efflux ABC transporter, permease protein</fullName>
    </submittedName>
</protein>
<accession>A1ZTM7</accession>
<evidence type="ECO:0000256" key="7">
    <source>
        <dbReference type="SAM" id="Phobius"/>
    </source>
</evidence>
<dbReference type="Pfam" id="PF02687">
    <property type="entry name" value="FtsX"/>
    <property type="match status" value="1"/>
</dbReference>
<sequence>MIIKIAWKNIWRNPMRSGVVIVSVLLGIWAGIFVLAFSLGMNNQRVKGQLENFVGHVTIKHAKYDEDKLVKYAIDDADKIVQQVSKQPQVTATTTRTSAVGMATSSAGGYGAAIHGIDLQNEPKVFSLKSKLVEGKYFEGIKRNPILIGKKLAKRLNLKLRSKMVLTFQNENGDITAGAFRIVGLYKSSNTVYDESNVFVRQNDLQKLLGNDVLIHHIVCRVDNYQVAPEVVKNLQGKLAKNHQNITVQSWKDTSPDLAYANDMMSQMLFIFVGIILLGLSMGIVNTMLMAVLERTRELGMLMAVGMSKGRVFRMIVIETFFLTCVGAPIGILLAWATIQYTGSNGIDLGMFSSGLENFGYDSIIRPMIEGSYYAQIGLMVVAAALLSAIYPAIKALKLKPVEAIRKV</sequence>
<dbReference type="InterPro" id="IPR051447">
    <property type="entry name" value="Lipoprotein-release_system"/>
</dbReference>
<feature type="transmembrane region" description="Helical" evidence="7">
    <location>
        <begin position="312"/>
        <end position="339"/>
    </location>
</feature>
<dbReference type="EMBL" id="AAWS01000036">
    <property type="protein sequence ID" value="EAY26287.1"/>
    <property type="molecule type" value="Genomic_DNA"/>
</dbReference>
<dbReference type="GO" id="GO:0098797">
    <property type="term" value="C:plasma membrane protein complex"/>
    <property type="evidence" value="ECO:0007669"/>
    <property type="project" value="TreeGrafter"/>
</dbReference>
<evidence type="ECO:0000256" key="3">
    <source>
        <dbReference type="ARBA" id="ARBA00022475"/>
    </source>
</evidence>
<proteinExistence type="inferred from homology"/>
<name>A1ZTM7_MICM2</name>
<dbReference type="Pfam" id="PF12704">
    <property type="entry name" value="MacB_PCD"/>
    <property type="match status" value="1"/>
</dbReference>
<dbReference type="AlphaFoldDB" id="A1ZTM7"/>
<dbReference type="InterPro" id="IPR003838">
    <property type="entry name" value="ABC3_permease_C"/>
</dbReference>
<keyword evidence="3" id="KW-1003">Cell membrane</keyword>
<comment type="subcellular location">
    <subcellularLocation>
        <location evidence="1">Cell membrane</location>
        <topology evidence="1">Multi-pass membrane protein</topology>
    </subcellularLocation>
</comment>
<dbReference type="GO" id="GO:0044874">
    <property type="term" value="P:lipoprotein localization to outer membrane"/>
    <property type="evidence" value="ECO:0007669"/>
    <property type="project" value="TreeGrafter"/>
</dbReference>
<feature type="domain" description="ABC3 transporter permease C-terminal" evidence="8">
    <location>
        <begin position="270"/>
        <end position="401"/>
    </location>
</feature>
<organism evidence="10 11">
    <name type="scientific">Microscilla marina ATCC 23134</name>
    <dbReference type="NCBI Taxonomy" id="313606"/>
    <lineage>
        <taxon>Bacteria</taxon>
        <taxon>Pseudomonadati</taxon>
        <taxon>Bacteroidota</taxon>
        <taxon>Cytophagia</taxon>
        <taxon>Cytophagales</taxon>
        <taxon>Microscillaceae</taxon>
        <taxon>Microscilla</taxon>
    </lineage>
</organism>
<comment type="similarity">
    <text evidence="2">Belongs to the ABC-4 integral membrane protein family. LolC/E subfamily.</text>
</comment>
<keyword evidence="11" id="KW-1185">Reference proteome</keyword>
<dbReference type="OrthoDB" id="9784014at2"/>
<dbReference type="RefSeq" id="WP_002701303.1">
    <property type="nucleotide sequence ID" value="NZ_AAWS01000036.1"/>
</dbReference>
<dbReference type="Proteomes" id="UP000004095">
    <property type="component" value="Unassembled WGS sequence"/>
</dbReference>
<evidence type="ECO:0000256" key="1">
    <source>
        <dbReference type="ARBA" id="ARBA00004651"/>
    </source>
</evidence>
<dbReference type="PANTHER" id="PTHR30489">
    <property type="entry name" value="LIPOPROTEIN-RELEASING SYSTEM TRANSMEMBRANE PROTEIN LOLE"/>
    <property type="match status" value="1"/>
</dbReference>
<dbReference type="eggNOG" id="COG4591">
    <property type="taxonomic scope" value="Bacteria"/>
</dbReference>
<evidence type="ECO:0000256" key="2">
    <source>
        <dbReference type="ARBA" id="ARBA00005236"/>
    </source>
</evidence>
<keyword evidence="6 7" id="KW-0472">Membrane</keyword>
<dbReference type="InterPro" id="IPR025857">
    <property type="entry name" value="MacB_PCD"/>
</dbReference>
<gene>
    <name evidence="10" type="ORF">M23134_01610</name>
</gene>
<evidence type="ECO:0000256" key="4">
    <source>
        <dbReference type="ARBA" id="ARBA00022692"/>
    </source>
</evidence>
<evidence type="ECO:0000259" key="8">
    <source>
        <dbReference type="Pfam" id="PF02687"/>
    </source>
</evidence>
<evidence type="ECO:0000259" key="9">
    <source>
        <dbReference type="Pfam" id="PF12704"/>
    </source>
</evidence>
<feature type="domain" description="MacB-like periplasmic core" evidence="9">
    <location>
        <begin position="18"/>
        <end position="234"/>
    </location>
</feature>
<keyword evidence="4 7" id="KW-0812">Transmembrane</keyword>
<feature type="transmembrane region" description="Helical" evidence="7">
    <location>
        <begin position="20"/>
        <end position="41"/>
    </location>
</feature>
<feature type="transmembrane region" description="Helical" evidence="7">
    <location>
        <begin position="268"/>
        <end position="292"/>
    </location>
</feature>
<evidence type="ECO:0000256" key="6">
    <source>
        <dbReference type="ARBA" id="ARBA00023136"/>
    </source>
</evidence>
<keyword evidence="5 7" id="KW-1133">Transmembrane helix</keyword>
<evidence type="ECO:0000313" key="11">
    <source>
        <dbReference type="Proteomes" id="UP000004095"/>
    </source>
</evidence>
<comment type="caution">
    <text evidence="10">The sequence shown here is derived from an EMBL/GenBank/DDBJ whole genome shotgun (WGS) entry which is preliminary data.</text>
</comment>
<reference evidence="10 11" key="1">
    <citation type="submission" date="2007-01" db="EMBL/GenBank/DDBJ databases">
        <authorList>
            <person name="Haygood M."/>
            <person name="Podell S."/>
            <person name="Anderson C."/>
            <person name="Hopkinson B."/>
            <person name="Roe K."/>
            <person name="Barbeau K."/>
            <person name="Gaasterland T."/>
            <person name="Ferriera S."/>
            <person name="Johnson J."/>
            <person name="Kravitz S."/>
            <person name="Beeson K."/>
            <person name="Sutton G."/>
            <person name="Rogers Y.-H."/>
            <person name="Friedman R."/>
            <person name="Frazier M."/>
            <person name="Venter J.C."/>
        </authorList>
    </citation>
    <scope>NUCLEOTIDE SEQUENCE [LARGE SCALE GENOMIC DNA]</scope>
    <source>
        <strain evidence="10 11">ATCC 23134</strain>
    </source>
</reference>
<evidence type="ECO:0000256" key="5">
    <source>
        <dbReference type="ARBA" id="ARBA00022989"/>
    </source>
</evidence>
<evidence type="ECO:0000313" key="10">
    <source>
        <dbReference type="EMBL" id="EAY26287.1"/>
    </source>
</evidence>
<feature type="transmembrane region" description="Helical" evidence="7">
    <location>
        <begin position="373"/>
        <end position="394"/>
    </location>
</feature>